<dbReference type="EMBL" id="BTSX01000002">
    <property type="protein sequence ID" value="GMS86518.1"/>
    <property type="molecule type" value="Genomic_DNA"/>
</dbReference>
<dbReference type="InterPro" id="IPR011009">
    <property type="entry name" value="Kinase-like_dom_sf"/>
</dbReference>
<dbReference type="PROSITE" id="PS00108">
    <property type="entry name" value="PROTEIN_KINASE_ST"/>
    <property type="match status" value="1"/>
</dbReference>
<dbReference type="PANTHER" id="PTHR11042">
    <property type="entry name" value="EUKARYOTIC TRANSLATION INITIATION FACTOR 2-ALPHA KINASE EIF2-ALPHA KINASE -RELATED"/>
    <property type="match status" value="1"/>
</dbReference>
<dbReference type="PROSITE" id="PS00107">
    <property type="entry name" value="PROTEIN_KINASE_ATP"/>
    <property type="match status" value="1"/>
</dbReference>
<feature type="domain" description="Protein kinase" evidence="7">
    <location>
        <begin position="463"/>
        <end position="767"/>
    </location>
</feature>
<dbReference type="PROSITE" id="PS50011">
    <property type="entry name" value="PROTEIN_KINASE_DOM"/>
    <property type="match status" value="2"/>
</dbReference>
<dbReference type="GO" id="GO:0005524">
    <property type="term" value="F:ATP binding"/>
    <property type="evidence" value="ECO:0007669"/>
    <property type="project" value="UniProtKB-UniRule"/>
</dbReference>
<evidence type="ECO:0000256" key="4">
    <source>
        <dbReference type="ARBA" id="ARBA00022840"/>
    </source>
</evidence>
<keyword evidence="9" id="KW-1185">Reference proteome</keyword>
<organism evidence="8 9">
    <name type="scientific">Pristionchus entomophagus</name>
    <dbReference type="NCBI Taxonomy" id="358040"/>
    <lineage>
        <taxon>Eukaryota</taxon>
        <taxon>Metazoa</taxon>
        <taxon>Ecdysozoa</taxon>
        <taxon>Nematoda</taxon>
        <taxon>Chromadorea</taxon>
        <taxon>Rhabditida</taxon>
        <taxon>Rhabditina</taxon>
        <taxon>Diplogasteromorpha</taxon>
        <taxon>Diplogasteroidea</taxon>
        <taxon>Neodiplogasteridae</taxon>
        <taxon>Pristionchus</taxon>
    </lineage>
</organism>
<evidence type="ECO:0000256" key="3">
    <source>
        <dbReference type="ARBA" id="ARBA00022777"/>
    </source>
</evidence>
<sequence length="816" mass="94576">MDPSGMDLEQDQMIKPEIDKLTKMKKDHDAEIHHLKSIINAMKSKTAWEDEHSNFNSKFVHDFQVTDILEVGRFGCVFEAINLLDEWKYAVKRIAVDARDLECSLREVRVHGRLDHPGIVRYHSTWAEQPPTSWQLESDAQMLRKMQSNNQELLNYTKSSSFIYIQMQLCNYSLEKWLSENREERDLSHMKLWFKQMVWAVEYMHENRIIHRNLKPSNILFAAKDHIKITGFDLAIERRMENGVEISSDPDRIGNPLYMSPEQKAICGSLTSKSDVFTLGLIFVEQCVAMENEEKKKIFDNYRDGIPNAIFEDSRTAEFVDHLANTCIDARPSCLEILNAPYLLDDTITDTNRSAPDKSQSKDTVVDFMMKSIGESVKSLSLKGAEPQMERHVGLLWNVGGDETVSKKQRGSCPRTQAELLKKTYTKVESVMLSEIKIQDFIPLNISFEMQFQVPARLAHHYSTRYQRLGTGTYGTVLMFKSKQRDKPDIAVKYFTDVFRDLSWANLAYRELNLLNNIRHDNVVRGLGAYGIYGESGELQSVYHITAYCGRNLRDIIENDERYSMKQLKSMMSDLLRACKYLNSAGIVHRDVKPENMCIDDNWKLTLLDFGHARVIDRKNQMTGERGSHWYMPVEMMMGWNGNYDEKVDVWSIGAILCEMLTGQVFFQDDYVKHPIEVAIKKLGPMPKSVLDQIGNEDVRKRFSYKSQKALFGRTDFSDYLLEEGLPWLDDDVRRNKEQLVDFIDHTLQFAQELRMSVDSALAHPLFKEVRDVTREVIADTFIPDEQPLPYNKEEAMAEVKRRIREEIDAAPKFLE</sequence>
<dbReference type="GO" id="GO:0004694">
    <property type="term" value="F:eukaryotic translation initiation factor 2alpha kinase activity"/>
    <property type="evidence" value="ECO:0007669"/>
    <property type="project" value="TreeGrafter"/>
</dbReference>
<dbReference type="GO" id="GO:0005737">
    <property type="term" value="C:cytoplasm"/>
    <property type="evidence" value="ECO:0007669"/>
    <property type="project" value="TreeGrafter"/>
</dbReference>
<keyword evidence="4 6" id="KW-0067">ATP-binding</keyword>
<evidence type="ECO:0000259" key="7">
    <source>
        <dbReference type="PROSITE" id="PS50011"/>
    </source>
</evidence>
<evidence type="ECO:0000256" key="2">
    <source>
        <dbReference type="ARBA" id="ARBA00022741"/>
    </source>
</evidence>
<dbReference type="Gene3D" id="3.30.200.20">
    <property type="entry name" value="Phosphorylase Kinase, domain 1"/>
    <property type="match status" value="2"/>
</dbReference>
<dbReference type="GO" id="GO:0005634">
    <property type="term" value="C:nucleus"/>
    <property type="evidence" value="ECO:0007669"/>
    <property type="project" value="TreeGrafter"/>
</dbReference>
<dbReference type="Gene3D" id="1.10.510.10">
    <property type="entry name" value="Transferase(Phosphotransferase) domain 1"/>
    <property type="match status" value="2"/>
</dbReference>
<proteinExistence type="inferred from homology"/>
<dbReference type="FunFam" id="3.30.200.20:FF:000706">
    <property type="entry name" value="Protein kinase"/>
    <property type="match status" value="1"/>
</dbReference>
<comment type="similarity">
    <text evidence="5">Belongs to the protein kinase superfamily. Ser/Thr protein kinase family. GCN2 subfamily.</text>
</comment>
<dbReference type="InterPro" id="IPR017441">
    <property type="entry name" value="Protein_kinase_ATP_BS"/>
</dbReference>
<dbReference type="InterPro" id="IPR050339">
    <property type="entry name" value="CC_SR_Kinase"/>
</dbReference>
<dbReference type="Pfam" id="PF00069">
    <property type="entry name" value="Pkinase"/>
    <property type="match status" value="2"/>
</dbReference>
<gene>
    <name evidence="8" type="ORF">PENTCL1PPCAC_8693</name>
</gene>
<dbReference type="InterPro" id="IPR008271">
    <property type="entry name" value="Ser/Thr_kinase_AS"/>
</dbReference>
<dbReference type="PANTHER" id="PTHR11042:SF91">
    <property type="entry name" value="EUKARYOTIC TRANSLATION INITIATION FACTOR 2-ALPHA KINASE"/>
    <property type="match status" value="1"/>
</dbReference>
<dbReference type="AlphaFoldDB" id="A0AAV5T103"/>
<dbReference type="SUPFAM" id="SSF56112">
    <property type="entry name" value="Protein kinase-like (PK-like)"/>
    <property type="match status" value="2"/>
</dbReference>
<feature type="domain" description="Protein kinase" evidence="7">
    <location>
        <begin position="63"/>
        <end position="343"/>
    </location>
</feature>
<dbReference type="FunFam" id="1.10.510.10:FF:001020">
    <property type="entry name" value="Transmembrane ion channel"/>
    <property type="match status" value="1"/>
</dbReference>
<reference evidence="8" key="1">
    <citation type="submission" date="2023-10" db="EMBL/GenBank/DDBJ databases">
        <title>Genome assembly of Pristionchus species.</title>
        <authorList>
            <person name="Yoshida K."/>
            <person name="Sommer R.J."/>
        </authorList>
    </citation>
    <scope>NUCLEOTIDE SEQUENCE</scope>
    <source>
        <strain evidence="8">RS0144</strain>
    </source>
</reference>
<dbReference type="SMART" id="SM00220">
    <property type="entry name" value="S_TKc"/>
    <property type="match status" value="2"/>
</dbReference>
<accession>A0AAV5T103</accession>
<dbReference type="InterPro" id="IPR000719">
    <property type="entry name" value="Prot_kinase_dom"/>
</dbReference>
<comment type="caution">
    <text evidence="8">The sequence shown here is derived from an EMBL/GenBank/DDBJ whole genome shotgun (WGS) entry which is preliminary data.</text>
</comment>
<name>A0AAV5T103_9BILA</name>
<keyword evidence="3" id="KW-0418">Kinase</keyword>
<keyword evidence="1" id="KW-0808">Transferase</keyword>
<keyword evidence="2 6" id="KW-0547">Nucleotide-binding</keyword>
<protein>
    <recommendedName>
        <fullName evidence="7">Protein kinase domain-containing protein</fullName>
    </recommendedName>
</protein>
<evidence type="ECO:0000256" key="6">
    <source>
        <dbReference type="PROSITE-ProRule" id="PRU10141"/>
    </source>
</evidence>
<dbReference type="Proteomes" id="UP001432027">
    <property type="component" value="Unassembled WGS sequence"/>
</dbReference>
<evidence type="ECO:0000313" key="8">
    <source>
        <dbReference type="EMBL" id="GMS86518.1"/>
    </source>
</evidence>
<evidence type="ECO:0000256" key="1">
    <source>
        <dbReference type="ARBA" id="ARBA00022679"/>
    </source>
</evidence>
<evidence type="ECO:0000256" key="5">
    <source>
        <dbReference type="ARBA" id="ARBA00037982"/>
    </source>
</evidence>
<feature type="binding site" evidence="6">
    <location>
        <position position="493"/>
    </location>
    <ligand>
        <name>ATP</name>
        <dbReference type="ChEBI" id="CHEBI:30616"/>
    </ligand>
</feature>
<evidence type="ECO:0000313" key="9">
    <source>
        <dbReference type="Proteomes" id="UP001432027"/>
    </source>
</evidence>